<feature type="transmembrane region" description="Helical" evidence="2">
    <location>
        <begin position="64"/>
        <end position="87"/>
    </location>
</feature>
<evidence type="ECO:0000313" key="4">
    <source>
        <dbReference type="Proteomes" id="UP000298602"/>
    </source>
</evidence>
<accession>A0A4P8L2N0</accession>
<dbReference type="OrthoDB" id="9784811at2"/>
<dbReference type="InterPro" id="IPR011330">
    <property type="entry name" value="Glyco_hydro/deAcase_b/a-brl"/>
</dbReference>
<evidence type="ECO:0000256" key="1">
    <source>
        <dbReference type="SAM" id="MobiDB-lite"/>
    </source>
</evidence>
<keyword evidence="2" id="KW-1133">Transmembrane helix</keyword>
<dbReference type="PANTHER" id="PTHR30105:SF2">
    <property type="entry name" value="DIVERGENT POLYSACCHARIDE DEACETYLASE SUPERFAMILY"/>
    <property type="match status" value="1"/>
</dbReference>
<feature type="compositionally biased region" description="Basic and acidic residues" evidence="1">
    <location>
        <begin position="140"/>
        <end position="149"/>
    </location>
</feature>
<dbReference type="KEGG" id="dax:FDQ92_08395"/>
<name>A0A4P8L2N0_9BACT</name>
<dbReference type="CDD" id="cd10936">
    <property type="entry name" value="CE4_DAC2"/>
    <property type="match status" value="1"/>
</dbReference>
<proteinExistence type="predicted"/>
<feature type="region of interest" description="Disordered" evidence="1">
    <location>
        <begin position="89"/>
        <end position="172"/>
    </location>
</feature>
<keyword evidence="2" id="KW-0812">Transmembrane</keyword>
<dbReference type="Proteomes" id="UP000298602">
    <property type="component" value="Chromosome"/>
</dbReference>
<dbReference type="SUPFAM" id="SSF88713">
    <property type="entry name" value="Glycoside hydrolase/deacetylase"/>
    <property type="match status" value="1"/>
</dbReference>
<feature type="region of interest" description="Disordered" evidence="1">
    <location>
        <begin position="1"/>
        <end position="21"/>
    </location>
</feature>
<gene>
    <name evidence="3" type="ORF">FDQ92_08395</name>
</gene>
<evidence type="ECO:0008006" key="5">
    <source>
        <dbReference type="Google" id="ProtNLM"/>
    </source>
</evidence>
<evidence type="ECO:0000256" key="2">
    <source>
        <dbReference type="SAM" id="Phobius"/>
    </source>
</evidence>
<dbReference type="PANTHER" id="PTHR30105">
    <property type="entry name" value="UNCHARACTERIZED YIBQ-RELATED"/>
    <property type="match status" value="1"/>
</dbReference>
<dbReference type="GO" id="GO:0005975">
    <property type="term" value="P:carbohydrate metabolic process"/>
    <property type="evidence" value="ECO:0007669"/>
    <property type="project" value="InterPro"/>
</dbReference>
<keyword evidence="4" id="KW-1185">Reference proteome</keyword>
<dbReference type="Pfam" id="PF04748">
    <property type="entry name" value="Polysacc_deac_2"/>
    <property type="match status" value="1"/>
</dbReference>
<protein>
    <recommendedName>
        <fullName evidence="5">Divergent polysaccharide deacetylase family protein</fullName>
    </recommendedName>
</protein>
<feature type="compositionally biased region" description="Basic residues" evidence="1">
    <location>
        <begin position="1"/>
        <end position="12"/>
    </location>
</feature>
<reference evidence="3 4" key="1">
    <citation type="submission" date="2019-05" db="EMBL/GenBank/DDBJ databases">
        <title>The Complete Genome Sequence of the n-alkane-degrading Desulfoglaeba alkanexedens ALDC reveals multiple alkylsuccinate synthase gene clusters.</title>
        <authorList>
            <person name="Callaghan A.V."/>
            <person name="Davidova I.A."/>
            <person name="Duncan K.E."/>
            <person name="Morris B."/>
            <person name="McInerney M.J."/>
        </authorList>
    </citation>
    <scope>NUCLEOTIDE SEQUENCE [LARGE SCALE GENOMIC DNA]</scope>
    <source>
        <strain evidence="3 4">ALDC</strain>
    </source>
</reference>
<organism evidence="3 4">
    <name type="scientific">Desulfoglaeba alkanexedens ALDC</name>
    <dbReference type="NCBI Taxonomy" id="980445"/>
    <lineage>
        <taxon>Bacteria</taxon>
        <taxon>Pseudomonadati</taxon>
        <taxon>Thermodesulfobacteriota</taxon>
        <taxon>Syntrophobacteria</taxon>
        <taxon>Syntrophobacterales</taxon>
        <taxon>Syntrophobacteraceae</taxon>
        <taxon>Desulfoglaeba</taxon>
    </lineage>
</organism>
<dbReference type="EMBL" id="CP040098">
    <property type="protein sequence ID" value="QCQ22176.1"/>
    <property type="molecule type" value="Genomic_DNA"/>
</dbReference>
<dbReference type="AlphaFoldDB" id="A0A4P8L2N0"/>
<evidence type="ECO:0000313" key="3">
    <source>
        <dbReference type="EMBL" id="QCQ22176.1"/>
    </source>
</evidence>
<reference evidence="3 4" key="2">
    <citation type="submission" date="2019-05" db="EMBL/GenBank/DDBJ databases">
        <authorList>
            <person name="Suflita J.M."/>
            <person name="Marks C.R."/>
        </authorList>
    </citation>
    <scope>NUCLEOTIDE SEQUENCE [LARGE SCALE GENOMIC DNA]</scope>
    <source>
        <strain evidence="3 4">ALDC</strain>
    </source>
</reference>
<dbReference type="Gene3D" id="3.20.20.370">
    <property type="entry name" value="Glycoside hydrolase/deacetylase"/>
    <property type="match status" value="1"/>
</dbReference>
<sequence>MKGRWSNRRGSSKRITSSGALSTCSRATRSWRRCSFSSRIVEARMPKKEKTTTKRKAGKKRNPALLPLFTVWFLAVVVLASLIYWGGPSSQNATGTRKSGPVSEAASNRASSEPARSVPRSPASTAKETVGPPAAQGPGAERERTESELALRLSPPAAPQLEPEPETRPIPLPPQGFAAIVIDDFGQDIDIANQFLSLPFPVTFSVLPHLRHSREVAERVHARGREVIVHMPMEPQGFPETDPGPGALLLSMTEEQVEETLQAALDATPYAVGMNNHMGSRFTEDPEKMRIVLRELRRRGLFFLDSYTSAKTAGLSSARDLQVPALRRDIFLDHTPTEAFVRKQVQALIRKAKVEGTAVAIGHPHAVTLKVLAEEAPRFEKEGVQVVPLSVLLRKVNGDVASG</sequence>
<keyword evidence="2" id="KW-0472">Membrane</keyword>
<dbReference type="InterPro" id="IPR006837">
    <property type="entry name" value="Divergent_DAC"/>
</dbReference>